<dbReference type="NCBIfam" id="TIGR02032">
    <property type="entry name" value="GG-red-SF"/>
    <property type="match status" value="1"/>
</dbReference>
<dbReference type="InterPro" id="IPR011777">
    <property type="entry name" value="Geranylgeranyl_Rdtase_fam"/>
</dbReference>
<dbReference type="InterPro" id="IPR050407">
    <property type="entry name" value="Geranylgeranyl_reductase"/>
</dbReference>
<dbReference type="GO" id="GO:0071949">
    <property type="term" value="F:FAD binding"/>
    <property type="evidence" value="ECO:0007669"/>
    <property type="project" value="InterPro"/>
</dbReference>
<evidence type="ECO:0000259" key="1">
    <source>
        <dbReference type="Pfam" id="PF01494"/>
    </source>
</evidence>
<sequence length="432" mass="46694">MDISDQPRAPGSDEQADVIVVGAGPGGSTTAHHLARQGLDVLVLEKSAFPREKVCGDGLTPRAVTQLIRMGVDIDAPGWARQRGIRAIGGRVRLELAWPELAPYPGFGLTRTRFDLDDLLADRACAVGARLRTGVTVTGPLADPAGRVIGVTAEISTDNGKPTSTTFRAPLVVGADGVSGRLPLSLGLARRQNRPVGIALRRYYRRSGPPDEYLEVWLDVDLPGNGLLPGYGWIFDLGDGRVNAGLGVLNTPAVTNGLDYRRALSDWLSALPPDSALGTSAQPDSPVRGAALPMGFNRTPHYVPGLMLVGDCGGLVNPFSGEGIAYAMESGELAADIAAQALARPEGSARERVFSLYPRELRQRYGRYYRLGLWFLSSLRQDWFLRVYARHQLRYPPLARLAFRLAANMTDGRDGAPMDRFIHLLERVVPTA</sequence>
<dbReference type="InterPro" id="IPR002938">
    <property type="entry name" value="FAD-bd"/>
</dbReference>
<dbReference type="Pfam" id="PF01494">
    <property type="entry name" value="FAD_binding_3"/>
    <property type="match status" value="1"/>
</dbReference>
<feature type="domain" description="FAD-binding" evidence="1">
    <location>
        <begin position="16"/>
        <end position="194"/>
    </location>
</feature>
<dbReference type="SUPFAM" id="SSF51905">
    <property type="entry name" value="FAD/NAD(P)-binding domain"/>
    <property type="match status" value="1"/>
</dbReference>
<dbReference type="Gene3D" id="3.50.50.60">
    <property type="entry name" value="FAD/NAD(P)-binding domain"/>
    <property type="match status" value="1"/>
</dbReference>
<organism evidence="2 3">
    <name type="scientific">Longimycelium tulufanense</name>
    <dbReference type="NCBI Taxonomy" id="907463"/>
    <lineage>
        <taxon>Bacteria</taxon>
        <taxon>Bacillati</taxon>
        <taxon>Actinomycetota</taxon>
        <taxon>Actinomycetes</taxon>
        <taxon>Pseudonocardiales</taxon>
        <taxon>Pseudonocardiaceae</taxon>
        <taxon>Longimycelium</taxon>
    </lineage>
</organism>
<dbReference type="RefSeq" id="WP_229686231.1">
    <property type="nucleotide sequence ID" value="NZ_BMMK01000007.1"/>
</dbReference>
<dbReference type="Proteomes" id="UP000637578">
    <property type="component" value="Unassembled WGS sequence"/>
</dbReference>
<protein>
    <submittedName>
        <fullName evidence="2">Drug:proton antiporter</fullName>
    </submittedName>
</protein>
<comment type="caution">
    <text evidence="2">The sequence shown here is derived from an EMBL/GenBank/DDBJ whole genome shotgun (WGS) entry which is preliminary data.</text>
</comment>
<evidence type="ECO:0000313" key="3">
    <source>
        <dbReference type="Proteomes" id="UP000637578"/>
    </source>
</evidence>
<dbReference type="PRINTS" id="PR00420">
    <property type="entry name" value="RNGMNOXGNASE"/>
</dbReference>
<accession>A0A8J3CCZ1</accession>
<evidence type="ECO:0000313" key="2">
    <source>
        <dbReference type="EMBL" id="GGM49573.1"/>
    </source>
</evidence>
<reference evidence="2" key="1">
    <citation type="journal article" date="2014" name="Int. J. Syst. Evol. Microbiol.">
        <title>Complete genome sequence of Corynebacterium casei LMG S-19264T (=DSM 44701T), isolated from a smear-ripened cheese.</title>
        <authorList>
            <consortium name="US DOE Joint Genome Institute (JGI-PGF)"/>
            <person name="Walter F."/>
            <person name="Albersmeier A."/>
            <person name="Kalinowski J."/>
            <person name="Ruckert C."/>
        </authorList>
    </citation>
    <scope>NUCLEOTIDE SEQUENCE</scope>
    <source>
        <strain evidence="2">CGMCC 4.5737</strain>
    </source>
</reference>
<dbReference type="AlphaFoldDB" id="A0A8J3CCZ1"/>
<keyword evidence="3" id="KW-1185">Reference proteome</keyword>
<dbReference type="GO" id="GO:0016628">
    <property type="term" value="F:oxidoreductase activity, acting on the CH-CH group of donors, NAD or NADP as acceptor"/>
    <property type="evidence" value="ECO:0007669"/>
    <property type="project" value="InterPro"/>
</dbReference>
<name>A0A8J3CCZ1_9PSEU</name>
<dbReference type="PANTHER" id="PTHR42685">
    <property type="entry name" value="GERANYLGERANYL DIPHOSPHATE REDUCTASE"/>
    <property type="match status" value="1"/>
</dbReference>
<dbReference type="InterPro" id="IPR036188">
    <property type="entry name" value="FAD/NAD-bd_sf"/>
</dbReference>
<gene>
    <name evidence="2" type="ORF">GCM10012275_20610</name>
</gene>
<dbReference type="EMBL" id="BMMK01000007">
    <property type="protein sequence ID" value="GGM49573.1"/>
    <property type="molecule type" value="Genomic_DNA"/>
</dbReference>
<proteinExistence type="predicted"/>
<reference evidence="2" key="2">
    <citation type="submission" date="2020-09" db="EMBL/GenBank/DDBJ databases">
        <authorList>
            <person name="Sun Q."/>
            <person name="Zhou Y."/>
        </authorList>
    </citation>
    <scope>NUCLEOTIDE SEQUENCE</scope>
    <source>
        <strain evidence="2">CGMCC 4.5737</strain>
    </source>
</reference>
<dbReference type="PANTHER" id="PTHR42685:SF22">
    <property type="entry name" value="CONDITIONED MEDIUM FACTOR RECEPTOR 1"/>
    <property type="match status" value="1"/>
</dbReference>